<name>A0A0S2LXE2_9MICC</name>
<organism evidence="1 2">
    <name type="scientific">Arthrobacter alpinus</name>
    <dbReference type="NCBI Taxonomy" id="656366"/>
    <lineage>
        <taxon>Bacteria</taxon>
        <taxon>Bacillati</taxon>
        <taxon>Actinomycetota</taxon>
        <taxon>Actinomycetes</taxon>
        <taxon>Micrococcales</taxon>
        <taxon>Micrococcaceae</taxon>
        <taxon>Arthrobacter</taxon>
    </lineage>
</organism>
<evidence type="ECO:0000313" key="2">
    <source>
        <dbReference type="Proteomes" id="UP000059574"/>
    </source>
</evidence>
<dbReference type="EMBL" id="CP013200">
    <property type="protein sequence ID" value="ALO65958.1"/>
    <property type="molecule type" value="Genomic_DNA"/>
</dbReference>
<sequence>MPPLLVIAALGTAAITSSGGIFGGALRGAALKFEVGLSTGAKLPLLSWRLGCKAWHMNNPRLILPADLRLIGQDPTVLVRRCNKGELVRVRRGAYTKSTDWNELGLLSRYGLQAAAFQALTPRQPVFTHASAALLWGLWIVGVPRRLHVVTDVVTSGRSKNGVIRHVGSLEQNTVRCGPFLLTNKAVTTMALIKELSFPYAVAVCDSALRNPDDRQAVNQFAVADTVRTAHQPLWVTDGPQGPAVPVGDLLNAAEHLASRAARERTLAVINFASALSGSAGESISRAKMHQLGFPAPVLQKQYTLRDGSDASVDFWFKEQNLAGEFDGKTKYLRADWGGGSMEERLWKEKRREDDIRGQGVGFVRWTWHELRNREQFAALLRRAGLPQDGS</sequence>
<reference evidence="2" key="1">
    <citation type="submission" date="2015-11" db="EMBL/GenBank/DDBJ databases">
        <authorList>
            <person name="Kumar R."/>
            <person name="Singh D."/>
            <person name="Swarnkar M.K."/>
            <person name="Singh A.K."/>
            <person name="Kumar S."/>
        </authorList>
    </citation>
    <scope>NUCLEOTIDE SEQUENCE [LARGE SCALE GENOMIC DNA]</scope>
    <source>
        <strain evidence="2">ERGS4:06</strain>
    </source>
</reference>
<proteinExistence type="predicted"/>
<gene>
    <name evidence="1" type="ORF">AS189_04940</name>
</gene>
<accession>A0A0S2LXE2</accession>
<evidence type="ECO:0008006" key="3">
    <source>
        <dbReference type="Google" id="ProtNLM"/>
    </source>
</evidence>
<dbReference type="AlphaFoldDB" id="A0A0S2LXE2"/>
<reference evidence="1 2" key="2">
    <citation type="journal article" date="2016" name="J. Biotechnol.">
        <title>Complete genome sequence of Arthrobacter alpinus ERGS4:06, a yellow pigmented bacterium tolerant to cold and radiations isolated from Sikkim Himalaya.</title>
        <authorList>
            <person name="Kumar R."/>
            <person name="Singh D."/>
            <person name="Swarnkar M.K."/>
            <person name="Singh A.K."/>
            <person name="Kumar S."/>
        </authorList>
    </citation>
    <scope>NUCLEOTIDE SEQUENCE [LARGE SCALE GENOMIC DNA]</scope>
    <source>
        <strain evidence="1 2">ERGS4:06</strain>
    </source>
</reference>
<protein>
    <recommendedName>
        <fullName evidence="3">Transcriptional regulator, AbiEi antitoxin, Type IV TA system</fullName>
    </recommendedName>
</protein>
<dbReference type="Proteomes" id="UP000059574">
    <property type="component" value="Chromosome"/>
</dbReference>
<evidence type="ECO:0000313" key="1">
    <source>
        <dbReference type="EMBL" id="ALO65958.1"/>
    </source>
</evidence>